<dbReference type="InterPro" id="IPR011047">
    <property type="entry name" value="Quinoprotein_ADH-like_sf"/>
</dbReference>
<feature type="chain" id="PRO_5046285107" evidence="1">
    <location>
        <begin position="23"/>
        <end position="628"/>
    </location>
</feature>
<gene>
    <name evidence="3" type="ORF">HC176_14975</name>
</gene>
<dbReference type="Proteomes" id="UP000760545">
    <property type="component" value="Unassembled WGS sequence"/>
</dbReference>
<evidence type="ECO:0000259" key="2">
    <source>
        <dbReference type="Pfam" id="PF13360"/>
    </source>
</evidence>
<evidence type="ECO:0000313" key="4">
    <source>
        <dbReference type="Proteomes" id="UP000760545"/>
    </source>
</evidence>
<keyword evidence="4" id="KW-1185">Reference proteome</keyword>
<keyword evidence="1" id="KW-0732">Signal</keyword>
<dbReference type="Gene3D" id="2.40.10.480">
    <property type="match status" value="1"/>
</dbReference>
<dbReference type="InterPro" id="IPR002372">
    <property type="entry name" value="PQQ_rpt_dom"/>
</dbReference>
<dbReference type="PANTHER" id="PTHR34512:SF30">
    <property type="entry name" value="OUTER MEMBRANE PROTEIN ASSEMBLY FACTOR BAMB"/>
    <property type="match status" value="1"/>
</dbReference>
<protein>
    <submittedName>
        <fullName evidence="3">PQQ-binding-like beta-propeller repeat protein</fullName>
    </submittedName>
</protein>
<sequence length="628" mass="68616">MRQFKINTVLMAILFMVNSVKAQKIDAPENTYDLGASINQMTLTVAGTLVVATNDGLVGIKPDTNQLLFNFTDYGKVKPEELNFVPMSPYVMVGQTGFANLSSKKAVIDHISGKVLFTTESKGWKNVFTCDVMMPQNKLVVSGFQKGGGKAENVTPKVGVYDLATGNLDYEFFLTKPGKVTMKYFAVTGTPMLLKDKLLIPTSQGIIAKSKTGETLWENKVKNVNWMTCNDSETDIYAFEATANGKNTRIYKLDGNGTEVWKEERKVKGNVTNFEILPQGLAVVSDVAGGSGALGAKAESKITMFSAATGDDLWEKAPKTKGYVQHFYVQDDGILFGIYSGGINKISFDGNTLFKKPLKTGENIMLMAETPQGLIYITSEDANIVDLKTGEQVWSKPLKYKRAVSVASTFDEKNNRYLIAADGKIMAIDANSGDVSDFAKCNFSEKEYPNIMEMRNAGVFLSSDQNMTLIDFDGDENYHAYYKSPGRSTFGKIVGGALAVASTAMTMAMSAKAGANRSAFGSINDLDSYNETGKQAKRAADMFAGIASASFDYLSTRFRATAATENAQFILTNLEGGAGLVKVDKDSGKIEKEIMLKDKKPEYEVDELGGYLFYKSDDKTIMSYNLKS</sequence>
<dbReference type="Pfam" id="PF13360">
    <property type="entry name" value="PQQ_2"/>
    <property type="match status" value="1"/>
</dbReference>
<dbReference type="InterPro" id="IPR015943">
    <property type="entry name" value="WD40/YVTN_repeat-like_dom_sf"/>
</dbReference>
<dbReference type="EMBL" id="JAAVJS010000030">
    <property type="protein sequence ID" value="NJX16790.1"/>
    <property type="molecule type" value="Genomic_DNA"/>
</dbReference>
<feature type="signal peptide" evidence="1">
    <location>
        <begin position="1"/>
        <end position="22"/>
    </location>
</feature>
<name>A0ABX1DEV7_9FLAO</name>
<organism evidence="3 4">
    <name type="scientific">Tamlana crocina</name>
    <dbReference type="NCBI Taxonomy" id="393006"/>
    <lineage>
        <taxon>Bacteria</taxon>
        <taxon>Pseudomonadati</taxon>
        <taxon>Bacteroidota</taxon>
        <taxon>Flavobacteriia</taxon>
        <taxon>Flavobacteriales</taxon>
        <taxon>Flavobacteriaceae</taxon>
        <taxon>Tamlana</taxon>
    </lineage>
</organism>
<feature type="domain" description="Pyrrolo-quinoline quinone repeat" evidence="2">
    <location>
        <begin position="299"/>
        <end position="435"/>
    </location>
</feature>
<reference evidence="3 4" key="1">
    <citation type="submission" date="2020-03" db="EMBL/GenBank/DDBJ databases">
        <title>Tamlana sp. nov, isolated from XXX.</title>
        <authorList>
            <person name="Cao W.R."/>
        </authorList>
    </citation>
    <scope>NUCLEOTIDE SEQUENCE [LARGE SCALE GENOMIC DNA]</scope>
    <source>
        <strain evidence="3 4">HST1-43</strain>
    </source>
</reference>
<proteinExistence type="predicted"/>
<dbReference type="PANTHER" id="PTHR34512">
    <property type="entry name" value="CELL SURFACE PROTEIN"/>
    <property type="match status" value="1"/>
</dbReference>
<comment type="caution">
    <text evidence="3">The sequence shown here is derived from an EMBL/GenBank/DDBJ whole genome shotgun (WGS) entry which is preliminary data.</text>
</comment>
<dbReference type="Gene3D" id="2.130.10.10">
    <property type="entry name" value="YVTN repeat-like/Quinoprotein amine dehydrogenase"/>
    <property type="match status" value="1"/>
</dbReference>
<evidence type="ECO:0000313" key="3">
    <source>
        <dbReference type="EMBL" id="NJX16790.1"/>
    </source>
</evidence>
<dbReference type="SUPFAM" id="SSF50998">
    <property type="entry name" value="Quinoprotein alcohol dehydrogenase-like"/>
    <property type="match status" value="1"/>
</dbReference>
<evidence type="ECO:0000256" key="1">
    <source>
        <dbReference type="SAM" id="SignalP"/>
    </source>
</evidence>
<dbReference type="RefSeq" id="WP_167919714.1">
    <property type="nucleotide sequence ID" value="NZ_JAAVJS010000030.1"/>
</dbReference>
<accession>A0ABX1DEV7</accession>